<dbReference type="InterPro" id="IPR050678">
    <property type="entry name" value="DNA_Partitioning_ATPase"/>
</dbReference>
<reference evidence="1 2" key="1">
    <citation type="submission" date="2019-07" db="EMBL/GenBank/DDBJ databases">
        <title>The draft genome sequence of Aquimarina algiphila M91.</title>
        <authorList>
            <person name="Meng X."/>
        </authorList>
    </citation>
    <scope>NUCLEOTIDE SEQUENCE [LARGE SCALE GENOMIC DNA]</scope>
    <source>
        <strain evidence="1 2">M91</strain>
    </source>
</reference>
<dbReference type="PANTHER" id="PTHR13696:SF96">
    <property type="entry name" value="COBQ_COBB_MIND_PARA NUCLEOTIDE BINDING DOMAIN-CONTAINING PROTEIN"/>
    <property type="match status" value="1"/>
</dbReference>
<dbReference type="InterPro" id="IPR027417">
    <property type="entry name" value="P-loop_NTPase"/>
</dbReference>
<dbReference type="InterPro" id="IPR009744">
    <property type="entry name" value="VirC1"/>
</dbReference>
<evidence type="ECO:0000313" key="1">
    <source>
        <dbReference type="EMBL" id="TSE04401.1"/>
    </source>
</evidence>
<comment type="caution">
    <text evidence="1">The sequence shown here is derived from an EMBL/GenBank/DDBJ whole genome shotgun (WGS) entry which is preliminary data.</text>
</comment>
<dbReference type="SUPFAM" id="SSF52540">
    <property type="entry name" value="P-loop containing nucleoside triphosphate hydrolases"/>
    <property type="match status" value="1"/>
</dbReference>
<keyword evidence="2" id="KW-1185">Reference proteome</keyword>
<dbReference type="Pfam" id="PF07015">
    <property type="entry name" value="VirC1"/>
    <property type="match status" value="1"/>
</dbReference>
<dbReference type="Proteomes" id="UP000318833">
    <property type="component" value="Unassembled WGS sequence"/>
</dbReference>
<name>A0A554VCI1_9FLAO</name>
<organism evidence="1 2">
    <name type="scientific">Aquimarina algiphila</name>
    <dbReference type="NCBI Taxonomy" id="2047982"/>
    <lineage>
        <taxon>Bacteria</taxon>
        <taxon>Pseudomonadati</taxon>
        <taxon>Bacteroidota</taxon>
        <taxon>Flavobacteriia</taxon>
        <taxon>Flavobacteriales</taxon>
        <taxon>Flavobacteriaceae</taxon>
        <taxon>Aquimarina</taxon>
    </lineage>
</organism>
<dbReference type="Gene3D" id="3.40.50.300">
    <property type="entry name" value="P-loop containing nucleotide triphosphate hydrolases"/>
    <property type="match status" value="1"/>
</dbReference>
<dbReference type="EMBL" id="VLNR01000082">
    <property type="protein sequence ID" value="TSE04401.1"/>
    <property type="molecule type" value="Genomic_DNA"/>
</dbReference>
<dbReference type="CDD" id="cd02042">
    <property type="entry name" value="ParAB_family"/>
    <property type="match status" value="1"/>
</dbReference>
<protein>
    <submittedName>
        <fullName evidence="1">ParA family protein</fullName>
    </submittedName>
</protein>
<accession>A0A554VCI1</accession>
<dbReference type="AlphaFoldDB" id="A0A554VCI1"/>
<evidence type="ECO:0000313" key="2">
    <source>
        <dbReference type="Proteomes" id="UP000318833"/>
    </source>
</evidence>
<dbReference type="PANTHER" id="PTHR13696">
    <property type="entry name" value="P-LOOP CONTAINING NUCLEOSIDE TRIPHOSPHATE HYDROLASE"/>
    <property type="match status" value="1"/>
</dbReference>
<sequence>MTTIVFATPKGGAGKTTSAFILACVFADKGKKVTIIDADPEHYLTEWEKDGGKVPNLSIVTNDSEKELINQIKEAKGISDLVIVDLEGTANLSILYSVAYADLVIIPTQRSKFDLRKAAETIKAVGSVAKQANRNILSALLITRTPAAIKSRGYRTMAKNIREKDITAFQIEINELEAFKAIFDYSKSLSQLNSSHVSNLESARRIAALFAAEVVQILKQDKTHNQKKKELEAV</sequence>
<dbReference type="OrthoDB" id="978593at2"/>
<proteinExistence type="predicted"/>
<dbReference type="RefSeq" id="WP_143918578.1">
    <property type="nucleotide sequence ID" value="NZ_CANMXV010000057.1"/>
</dbReference>
<dbReference type="PIRSF" id="PIRSF009320">
    <property type="entry name" value="Nuc_binding_HP_1000"/>
    <property type="match status" value="1"/>
</dbReference>
<gene>
    <name evidence="1" type="ORF">FOF46_26610</name>
</gene>